<evidence type="ECO:0000313" key="1">
    <source>
        <dbReference type="EMBL" id="EEH03653.1"/>
    </source>
</evidence>
<protein>
    <submittedName>
        <fullName evidence="1">Uncharacterized protein</fullName>
    </submittedName>
</protein>
<dbReference type="AlphaFoldDB" id="C0NXY5"/>
<proteinExistence type="predicted"/>
<keyword evidence="2" id="KW-1185">Reference proteome</keyword>
<dbReference type="HOGENOM" id="CLU_2276662_0_0_1"/>
<accession>C0NXY5</accession>
<organism evidence="1 2">
    <name type="scientific">Ajellomyces capsulatus (strain G186AR / H82 / ATCC MYA-2454 / RMSCC 2432)</name>
    <name type="common">Darling's disease fungus</name>
    <name type="synonym">Histoplasma capsulatum</name>
    <dbReference type="NCBI Taxonomy" id="447093"/>
    <lineage>
        <taxon>Eukaryota</taxon>
        <taxon>Fungi</taxon>
        <taxon>Dikarya</taxon>
        <taxon>Ascomycota</taxon>
        <taxon>Pezizomycotina</taxon>
        <taxon>Eurotiomycetes</taxon>
        <taxon>Eurotiomycetidae</taxon>
        <taxon>Onygenales</taxon>
        <taxon>Ajellomycetaceae</taxon>
        <taxon>Histoplasma</taxon>
    </lineage>
</organism>
<reference evidence="1" key="1">
    <citation type="submission" date="2009-02" db="EMBL/GenBank/DDBJ databases">
        <title>The Genome Sequence of Ajellomyces capsulatus strain G186AR.</title>
        <authorList>
            <consortium name="The Broad Institute Genome Sequencing Platform"/>
            <person name="Champion M."/>
            <person name="Cuomo C."/>
            <person name="Ma L.-J."/>
            <person name="Henn M.R."/>
            <person name="Sil A."/>
            <person name="Goldman B."/>
            <person name="Young S.K."/>
            <person name="Kodira C.D."/>
            <person name="Zeng Q."/>
            <person name="Koehrsen M."/>
            <person name="Alvarado L."/>
            <person name="Berlin A."/>
            <person name="Borenstein D."/>
            <person name="Chen Z."/>
            <person name="Engels R."/>
            <person name="Freedman E."/>
            <person name="Gellesch M."/>
            <person name="Goldberg J."/>
            <person name="Griggs A."/>
            <person name="Gujja S."/>
            <person name="Heiman D."/>
            <person name="Hepburn T."/>
            <person name="Howarth C."/>
            <person name="Jen D."/>
            <person name="Larson L."/>
            <person name="Lewis B."/>
            <person name="Mehta T."/>
            <person name="Park D."/>
            <person name="Pearson M."/>
            <person name="Roberts A."/>
            <person name="Saif S."/>
            <person name="Shea T."/>
            <person name="Shenoy N."/>
            <person name="Sisk P."/>
            <person name="Stolte C."/>
            <person name="Sykes S."/>
            <person name="Walk T."/>
            <person name="White J."/>
            <person name="Yandava C."/>
            <person name="Klein B."/>
            <person name="McEwen J.G."/>
            <person name="Puccia R."/>
            <person name="Goldman G.H."/>
            <person name="Felipe M.S."/>
            <person name="Nino-Vega G."/>
            <person name="San-Blas G."/>
            <person name="Taylor J."/>
            <person name="Mendoza L."/>
            <person name="Galagan J."/>
            <person name="Nusbaum C."/>
            <person name="Birren B."/>
        </authorList>
    </citation>
    <scope>NUCLEOTIDE SEQUENCE</scope>
    <source>
        <strain evidence="1">G186AR</strain>
    </source>
</reference>
<dbReference type="GeneID" id="69040795"/>
<gene>
    <name evidence="1" type="ORF">HCBG_07779</name>
</gene>
<dbReference type="RefSeq" id="XP_045284134.1">
    <property type="nucleotide sequence ID" value="XM_045434828.1"/>
</dbReference>
<dbReference type="Proteomes" id="UP000001631">
    <property type="component" value="Unassembled WGS sequence"/>
</dbReference>
<evidence type="ECO:0000313" key="2">
    <source>
        <dbReference type="Proteomes" id="UP000001631"/>
    </source>
</evidence>
<dbReference type="InParanoid" id="C0NXY5"/>
<dbReference type="EMBL" id="GG663376">
    <property type="protein sequence ID" value="EEH03653.1"/>
    <property type="molecule type" value="Genomic_DNA"/>
</dbReference>
<name>C0NXY5_AJECG</name>
<sequence length="102" mass="11013">MFLSCQNPRDGGIDTYRVTGVCTGHTTIQNGTLGLSQYGQGTSTDITPNSNAYRTVPYRGLLPGTGCSGPHIKQYQAASDNSLRREHKRWGCHWGGKPAGTE</sequence>